<feature type="transmembrane region" description="Helical" evidence="5">
    <location>
        <begin position="234"/>
        <end position="252"/>
    </location>
</feature>
<evidence type="ECO:0000256" key="4">
    <source>
        <dbReference type="ARBA" id="ARBA00023136"/>
    </source>
</evidence>
<gene>
    <name evidence="6" type="ORF">K8U88_06265</name>
</gene>
<evidence type="ECO:0000256" key="5">
    <source>
        <dbReference type="SAM" id="Phobius"/>
    </source>
</evidence>
<dbReference type="AlphaFoldDB" id="A0A921JWH3"/>
<feature type="transmembrane region" description="Helical" evidence="5">
    <location>
        <begin position="104"/>
        <end position="125"/>
    </location>
</feature>
<dbReference type="Proteomes" id="UP000721920">
    <property type="component" value="Unassembled WGS sequence"/>
</dbReference>
<dbReference type="PANTHER" id="PTHR33514:SF13">
    <property type="entry name" value="PROTEIN ABCI12, CHLOROPLASTIC"/>
    <property type="match status" value="1"/>
</dbReference>
<feature type="transmembrane region" description="Helical" evidence="5">
    <location>
        <begin position="137"/>
        <end position="159"/>
    </location>
</feature>
<keyword evidence="4 5" id="KW-0472">Membrane</keyword>
<protein>
    <submittedName>
        <fullName evidence="6">Energy-coupling factor transporter transmembrane protein EcfT</fullName>
    </submittedName>
</protein>
<evidence type="ECO:0000313" key="7">
    <source>
        <dbReference type="Proteomes" id="UP000721920"/>
    </source>
</evidence>
<keyword evidence="3 5" id="KW-1133">Transmembrane helix</keyword>
<evidence type="ECO:0000256" key="1">
    <source>
        <dbReference type="ARBA" id="ARBA00004141"/>
    </source>
</evidence>
<reference evidence="6" key="2">
    <citation type="submission" date="2021-09" db="EMBL/GenBank/DDBJ databases">
        <authorList>
            <person name="Gilroy R."/>
        </authorList>
    </citation>
    <scope>NUCLEOTIDE SEQUENCE</scope>
    <source>
        <strain evidence="6">CHK173-2145</strain>
    </source>
</reference>
<accession>A0A921JWH3</accession>
<dbReference type="CDD" id="cd16914">
    <property type="entry name" value="EcfT"/>
    <property type="match status" value="1"/>
</dbReference>
<evidence type="ECO:0000313" key="6">
    <source>
        <dbReference type="EMBL" id="HJE87175.1"/>
    </source>
</evidence>
<evidence type="ECO:0000256" key="2">
    <source>
        <dbReference type="ARBA" id="ARBA00022692"/>
    </source>
</evidence>
<reference evidence="6" key="1">
    <citation type="journal article" date="2021" name="PeerJ">
        <title>Extensive microbial diversity within the chicken gut microbiome revealed by metagenomics and culture.</title>
        <authorList>
            <person name="Gilroy R."/>
            <person name="Ravi A."/>
            <person name="Getino M."/>
            <person name="Pursley I."/>
            <person name="Horton D.L."/>
            <person name="Alikhan N.F."/>
            <person name="Baker D."/>
            <person name="Gharbi K."/>
            <person name="Hall N."/>
            <person name="Watson M."/>
            <person name="Adriaenssens E.M."/>
            <person name="Foster-Nyarko E."/>
            <person name="Jarju S."/>
            <person name="Secka A."/>
            <person name="Antonio M."/>
            <person name="Oren A."/>
            <person name="Chaudhuri R.R."/>
            <person name="La Ragione R."/>
            <person name="Hildebrand F."/>
            <person name="Pallen M.J."/>
        </authorList>
    </citation>
    <scope>NUCLEOTIDE SEQUENCE</scope>
    <source>
        <strain evidence="6">CHK173-2145</strain>
    </source>
</reference>
<keyword evidence="2 5" id="KW-0812">Transmembrane</keyword>
<dbReference type="InterPro" id="IPR003339">
    <property type="entry name" value="ABC/ECF_trnsptr_transmembrane"/>
</dbReference>
<dbReference type="EMBL" id="DYXN01000094">
    <property type="protein sequence ID" value="HJE87175.1"/>
    <property type="molecule type" value="Genomic_DNA"/>
</dbReference>
<feature type="transmembrane region" description="Helical" evidence="5">
    <location>
        <begin position="20"/>
        <end position="50"/>
    </location>
</feature>
<sequence length="297" mass="33252">MNGGTVASQTFFNQLHPATLAGYFVALFTILLLFNHLIVAGTLFVGIVGLNCWYFGWQRVKGLLAGTSVFMLTILLFNILLNQRGNVLWQATLGPVTFRLTRSALLYGTTMAVMLGAMILTFVLLNGSLTTPKISYLLFPVVPRLAMLLTISMRLVTLFSQKFHRLMMLQKTRGLVVTEGAWSQRIRKTGQLMRILLIDSISSSMETAVLMEARGFGARRRSHYQTYHWRAADGWFLGSALILFDVALWLRWSGWGWTTDVYQLSLGGTTDWLLAIPVLGLAGLPLLGEGVYHLWEN</sequence>
<dbReference type="GO" id="GO:0005886">
    <property type="term" value="C:plasma membrane"/>
    <property type="evidence" value="ECO:0007669"/>
    <property type="project" value="UniProtKB-ARBA"/>
</dbReference>
<dbReference type="PANTHER" id="PTHR33514">
    <property type="entry name" value="PROTEIN ABCI12, CHLOROPLASTIC"/>
    <property type="match status" value="1"/>
</dbReference>
<feature type="transmembrane region" description="Helical" evidence="5">
    <location>
        <begin position="272"/>
        <end position="295"/>
    </location>
</feature>
<proteinExistence type="predicted"/>
<comment type="caution">
    <text evidence="6">The sequence shown here is derived from an EMBL/GenBank/DDBJ whole genome shotgun (WGS) entry which is preliminary data.</text>
</comment>
<name>A0A921JWH3_9LACO</name>
<evidence type="ECO:0000256" key="3">
    <source>
        <dbReference type="ARBA" id="ARBA00022989"/>
    </source>
</evidence>
<comment type="subcellular location">
    <subcellularLocation>
        <location evidence="1">Membrane</location>
        <topology evidence="1">Multi-pass membrane protein</topology>
    </subcellularLocation>
</comment>
<feature type="transmembrane region" description="Helical" evidence="5">
    <location>
        <begin position="62"/>
        <end position="81"/>
    </location>
</feature>
<organism evidence="6 7">
    <name type="scientific">Levilactobacillus hammesii</name>
    <dbReference type="NCBI Taxonomy" id="267633"/>
    <lineage>
        <taxon>Bacteria</taxon>
        <taxon>Bacillati</taxon>
        <taxon>Bacillota</taxon>
        <taxon>Bacilli</taxon>
        <taxon>Lactobacillales</taxon>
        <taxon>Lactobacillaceae</taxon>
        <taxon>Levilactobacillus</taxon>
    </lineage>
</organism>
<dbReference type="Pfam" id="PF02361">
    <property type="entry name" value="CbiQ"/>
    <property type="match status" value="1"/>
</dbReference>